<dbReference type="EMBL" id="JAUSVL010000001">
    <property type="protein sequence ID" value="MDQ0288886.1"/>
    <property type="molecule type" value="Genomic_DNA"/>
</dbReference>
<reference evidence="7" key="1">
    <citation type="submission" date="2023-07" db="EMBL/GenBank/DDBJ databases">
        <title>Genomic Encyclopedia of Type Strains, Phase IV (KMG-IV): sequencing the most valuable type-strain genomes for metagenomic binning, comparative biology and taxonomic classification.</title>
        <authorList>
            <person name="Goeker M."/>
        </authorList>
    </citation>
    <scope>NUCLEOTIDE SEQUENCE</scope>
    <source>
        <strain evidence="7">DSM 24202</strain>
    </source>
</reference>
<dbReference type="GO" id="GO:0019301">
    <property type="term" value="P:rhamnose catabolic process"/>
    <property type="evidence" value="ECO:0007669"/>
    <property type="project" value="UniProtKB-UniRule"/>
</dbReference>
<evidence type="ECO:0000256" key="1">
    <source>
        <dbReference type="ARBA" id="ARBA00022490"/>
    </source>
</evidence>
<evidence type="ECO:0000256" key="3">
    <source>
        <dbReference type="ARBA" id="ARBA00023211"/>
    </source>
</evidence>
<dbReference type="SUPFAM" id="SSF51658">
    <property type="entry name" value="Xylose isomerase-like"/>
    <property type="match status" value="1"/>
</dbReference>
<comment type="caution">
    <text evidence="7">The sequence shown here is derived from an EMBL/GenBank/DDBJ whole genome shotgun (WGS) entry which is preliminary data.</text>
</comment>
<feature type="binding site" evidence="6">
    <location>
        <position position="297"/>
    </location>
    <ligand>
        <name>Mn(2+)</name>
        <dbReference type="ChEBI" id="CHEBI:29035"/>
    </ligand>
</feature>
<dbReference type="PANTHER" id="PTHR30268:SF0">
    <property type="entry name" value="L-RHAMNOSE ISOMERASE"/>
    <property type="match status" value="1"/>
</dbReference>
<dbReference type="InterPro" id="IPR036237">
    <property type="entry name" value="Xyl_isomerase-like_sf"/>
</dbReference>
<dbReference type="RefSeq" id="WP_307260220.1">
    <property type="nucleotide sequence ID" value="NZ_JAUSVL010000001.1"/>
</dbReference>
<keyword evidence="2 6" id="KW-0479">Metal-binding</keyword>
<evidence type="ECO:0000256" key="2">
    <source>
        <dbReference type="ARBA" id="ARBA00022723"/>
    </source>
</evidence>
<comment type="similarity">
    <text evidence="6">Belongs to the rhamnose isomerase family.</text>
</comment>
<dbReference type="AlphaFoldDB" id="A0AAE3VED9"/>
<dbReference type="GO" id="GO:0005737">
    <property type="term" value="C:cytoplasm"/>
    <property type="evidence" value="ECO:0007669"/>
    <property type="project" value="UniProtKB-SubCell"/>
</dbReference>
<comment type="catalytic activity">
    <reaction evidence="6">
        <text>L-rhamnopyranose = L-rhamnulose</text>
        <dbReference type="Rhea" id="RHEA:23160"/>
        <dbReference type="ChEBI" id="CHEBI:17897"/>
        <dbReference type="ChEBI" id="CHEBI:62346"/>
        <dbReference type="EC" id="5.3.1.14"/>
    </reaction>
</comment>
<dbReference type="Pfam" id="PF06134">
    <property type="entry name" value="RhaA"/>
    <property type="match status" value="1"/>
</dbReference>
<evidence type="ECO:0000313" key="8">
    <source>
        <dbReference type="Proteomes" id="UP001238163"/>
    </source>
</evidence>
<evidence type="ECO:0000313" key="7">
    <source>
        <dbReference type="EMBL" id="MDQ0288886.1"/>
    </source>
</evidence>
<proteinExistence type="inferred from homology"/>
<sequence length="420" mass="46998">MNLTEKLYRVAAEIYAEHGVNVDVAMKRLDQMPLSINAWQGDDVTGFESTGHALTGGCQVTGNYPGRARDADELRQDLDKALALLPGKAFRVCLQGHEVDRMTPGRDRDAFTLENFTGWLDWAAERRLGMDIAPAYYSHPKLVNGLSLSNPDPDIRRFWIDHGKAIRRIGAAFGRRLGSPAVCNVWVPDGYKDRPVDRRAPRERLLEALDETFAENFPETELLDAVESKLFGIGVESYTVGSNDFYLPYAATRHKLICYDTGHFHPTESIADKLSAICCQQGRILLHISRGVHWDSDHVPLLDDALLDLGREAVRNDNGHNLYFTLDFFDASINRIAAWVVGARNWQKALLVSLLEPAAGLAEAETAGDFTSCLAGLEAQRSLPWGAVWNYYCATRNVPPDDAVLEPIRQYERDVLSRRD</sequence>
<dbReference type="Proteomes" id="UP001238163">
    <property type="component" value="Unassembled WGS sequence"/>
</dbReference>
<evidence type="ECO:0000256" key="4">
    <source>
        <dbReference type="ARBA" id="ARBA00023235"/>
    </source>
</evidence>
<dbReference type="HAMAP" id="MF_00541">
    <property type="entry name" value="RhaA"/>
    <property type="match status" value="1"/>
</dbReference>
<keyword evidence="8" id="KW-1185">Reference proteome</keyword>
<keyword evidence="4 6" id="KW-0413">Isomerase</keyword>
<dbReference type="InterPro" id="IPR050337">
    <property type="entry name" value="L-rhamnose_isomerase"/>
</dbReference>
<dbReference type="PANTHER" id="PTHR30268">
    <property type="entry name" value="L-RHAMNOSE ISOMERASE"/>
    <property type="match status" value="1"/>
</dbReference>
<dbReference type="GO" id="GO:0019324">
    <property type="term" value="P:L-lyxose metabolic process"/>
    <property type="evidence" value="ECO:0007669"/>
    <property type="project" value="TreeGrafter"/>
</dbReference>
<accession>A0AAE3VED9</accession>
<evidence type="ECO:0000256" key="6">
    <source>
        <dbReference type="HAMAP-Rule" id="MF_00541"/>
    </source>
</evidence>
<keyword evidence="3 6" id="KW-0464">Manganese</keyword>
<name>A0AAE3VED9_9BACT</name>
<dbReference type="GO" id="GO:0008740">
    <property type="term" value="F:L-rhamnose isomerase activity"/>
    <property type="evidence" value="ECO:0007669"/>
    <property type="project" value="UniProtKB-UniRule"/>
</dbReference>
<keyword evidence="1 6" id="KW-0963">Cytoplasm</keyword>
<comment type="function">
    <text evidence="6">Catalyzes the interconversion of L-rhamnose and L-rhamnulose.</text>
</comment>
<evidence type="ECO:0000256" key="5">
    <source>
        <dbReference type="ARBA" id="ARBA00023308"/>
    </source>
</evidence>
<feature type="binding site" evidence="6">
    <location>
        <position position="263"/>
    </location>
    <ligand>
        <name>Mn(2+)</name>
        <dbReference type="ChEBI" id="CHEBI:29035"/>
    </ligand>
</feature>
<gene>
    <name evidence="6" type="primary">rhaA</name>
    <name evidence="7" type="ORF">J3R75_000993</name>
</gene>
<comment type="subcellular location">
    <subcellularLocation>
        <location evidence="6">Cytoplasm</location>
    </subcellularLocation>
</comment>
<comment type="pathway">
    <text evidence="6">Carbohydrate degradation; L-rhamnose degradation; glycerone phosphate from L-rhamnose: step 1/3.</text>
</comment>
<protein>
    <recommendedName>
        <fullName evidence="6">L-rhamnose isomerase</fullName>
        <ecNumber evidence="6">5.3.1.14</ecNumber>
    </recommendedName>
</protein>
<dbReference type="InterPro" id="IPR009308">
    <property type="entry name" value="Rhamnose_isomerase"/>
</dbReference>
<dbReference type="GO" id="GO:0030145">
    <property type="term" value="F:manganese ion binding"/>
    <property type="evidence" value="ECO:0007669"/>
    <property type="project" value="UniProtKB-UniRule"/>
</dbReference>
<dbReference type="Gene3D" id="3.20.20.150">
    <property type="entry name" value="Divalent-metal-dependent TIM barrel enzymes"/>
    <property type="match status" value="1"/>
</dbReference>
<comment type="cofactor">
    <cofactor evidence="6">
        <name>Mn(2+)</name>
        <dbReference type="ChEBI" id="CHEBI:29035"/>
    </cofactor>
    <text evidence="6">Binds 1 Mn(2+) ion per subunit.</text>
</comment>
<organism evidence="7 8">
    <name type="scientific">Oligosphaera ethanolica</name>
    <dbReference type="NCBI Taxonomy" id="760260"/>
    <lineage>
        <taxon>Bacteria</taxon>
        <taxon>Pseudomonadati</taxon>
        <taxon>Lentisphaerota</taxon>
        <taxon>Oligosphaeria</taxon>
        <taxon>Oligosphaerales</taxon>
        <taxon>Oligosphaeraceae</taxon>
        <taxon>Oligosphaera</taxon>
    </lineage>
</organism>
<dbReference type="EC" id="5.3.1.14" evidence="6"/>
<keyword evidence="5 6" id="KW-0684">Rhamnose metabolism</keyword>
<feature type="binding site" evidence="6">
    <location>
        <position position="295"/>
    </location>
    <ligand>
        <name>Mn(2+)</name>
        <dbReference type="ChEBI" id="CHEBI:29035"/>
    </ligand>
</feature>